<accession>K1N7H9</accession>
<dbReference type="PATRIC" id="fig|883092.3.peg.889"/>
<dbReference type="PANTHER" id="PTHR30595">
    <property type="entry name" value="GLPR-RELATED TRANSCRIPTIONAL REPRESSOR"/>
    <property type="match status" value="1"/>
</dbReference>
<dbReference type="EMBL" id="AGZG01000048">
    <property type="protein sequence ID" value="EKB70878.1"/>
    <property type="molecule type" value="Genomic_DNA"/>
</dbReference>
<name>K1N7H9_9LACO</name>
<dbReference type="Gene3D" id="3.30.950.30">
    <property type="entry name" value="Schlafen, AAA domain"/>
    <property type="match status" value="1"/>
</dbReference>
<dbReference type="AlphaFoldDB" id="K1N7H9"/>
<dbReference type="InterPro" id="IPR038461">
    <property type="entry name" value="Schlafen_AlbA_2_dom_sf"/>
</dbReference>
<dbReference type="InterPro" id="IPR036390">
    <property type="entry name" value="WH_DNA-bd_sf"/>
</dbReference>
<evidence type="ECO:0000313" key="1">
    <source>
        <dbReference type="EMBL" id="EKB70878.1"/>
    </source>
</evidence>
<evidence type="ECO:0000313" key="2">
    <source>
        <dbReference type="Proteomes" id="UP000004722"/>
    </source>
</evidence>
<dbReference type="Pfam" id="PF13749">
    <property type="entry name" value="HATPase_c_4"/>
    <property type="match status" value="1"/>
</dbReference>
<dbReference type="SUPFAM" id="SSF46785">
    <property type="entry name" value="Winged helix' DNA-binding domain"/>
    <property type="match status" value="1"/>
</dbReference>
<proteinExistence type="predicted"/>
<dbReference type="PANTHER" id="PTHR30595:SF6">
    <property type="entry name" value="SCHLAFEN ALBA-2 DOMAIN-CONTAINING PROTEIN"/>
    <property type="match status" value="1"/>
</dbReference>
<dbReference type="HOGENOM" id="CLU_024970_1_1_9"/>
<organism evidence="1 2">
    <name type="scientific">Lactobacillus crispatus FB077-07</name>
    <dbReference type="NCBI Taxonomy" id="883092"/>
    <lineage>
        <taxon>Bacteria</taxon>
        <taxon>Bacillati</taxon>
        <taxon>Bacillota</taxon>
        <taxon>Bacilli</taxon>
        <taxon>Lactobacillales</taxon>
        <taxon>Lactobacillaceae</taxon>
        <taxon>Lactobacillus</taxon>
    </lineage>
</organism>
<dbReference type="InterPro" id="IPR038475">
    <property type="entry name" value="RecG_C_sf"/>
</dbReference>
<dbReference type="Gene3D" id="3.30.565.60">
    <property type="match status" value="1"/>
</dbReference>
<dbReference type="Gene3D" id="1.10.10.10">
    <property type="entry name" value="Winged helix-like DNA-binding domain superfamily/Winged helix DNA-binding domain"/>
    <property type="match status" value="1"/>
</dbReference>
<gene>
    <name evidence="1" type="ORF">HMPREF9249_00896</name>
</gene>
<protein>
    <submittedName>
        <fullName evidence="1">Uncharacterized protein</fullName>
    </submittedName>
</protein>
<sequence length="426" mass="48739">MIHEGVLLSVCVFFVQTNHTRKELLFLMFKEINLRNHSSLHKLFYSLGTIIGVKNPIDFCLNVENKINDSIQPHPDYNLEIDDKTNVVTLTVKQGDNPPYLYKAKAYKRNDSASIEVDRTELSQLILIGENKTYDSLTAANQNLSFNILEMALKEKLGINKLTSDVLITLNLEQKNAGYTNAGELLADKNHYRGIDVVRFGENINIMLDRANYENESILKEYDQTIQKYRQYYQREEIHGVTRNVISQIPEEAFREAIANALVHRTWNINAQIKVSMFDNRIEVVSPGGLPHNLSKDEYLSGQISILRNPIVANVFFRLGLIEQFGTGIKRIKDSYQGSLVQPQFEIFENSIKIILPILKFITDDLSDDEKKVFRTIREGANTSTQISRASNFGKTKVLNLLKQLTKQGYVERIGEGRSTKYVLNK</sequence>
<reference evidence="1 2" key="1">
    <citation type="submission" date="2012-07" db="EMBL/GenBank/DDBJ databases">
        <title>The Genome Sequence of Lactobacillus crispatus FB077-07.</title>
        <authorList>
            <consortium name="The Broad Institute Genome Sequencing Platform"/>
            <person name="Earl A."/>
            <person name="Ward D."/>
            <person name="Feldgarden M."/>
            <person name="Gevers D."/>
            <person name="Saerens B."/>
            <person name="Vaneechoutte M."/>
            <person name="Walker B."/>
            <person name="Young S.K."/>
            <person name="Zeng Q."/>
            <person name="Gargeya S."/>
            <person name="Fitzgerald M."/>
            <person name="Haas B."/>
            <person name="Abouelleil A."/>
            <person name="Alvarado L."/>
            <person name="Arachchi H.M."/>
            <person name="Berlin A.M."/>
            <person name="Chapman S.B."/>
            <person name="Goldberg J."/>
            <person name="Griggs A."/>
            <person name="Gujja S."/>
            <person name="Hansen M."/>
            <person name="Howarth C."/>
            <person name="Imamovic A."/>
            <person name="Larimer J."/>
            <person name="McCowen C."/>
            <person name="Montmayeur A."/>
            <person name="Murphy C."/>
            <person name="Neiman D."/>
            <person name="Pearson M."/>
            <person name="Priest M."/>
            <person name="Roberts A."/>
            <person name="Saif S."/>
            <person name="Shea T."/>
            <person name="Sisk P."/>
            <person name="Sykes S."/>
            <person name="Wortman J."/>
            <person name="Nusbaum C."/>
            <person name="Birren B."/>
        </authorList>
    </citation>
    <scope>NUCLEOTIDE SEQUENCE [LARGE SCALE GENOMIC DNA]</scope>
    <source>
        <strain evidence="1 2">FB077-07</strain>
    </source>
</reference>
<dbReference type="InterPro" id="IPR036388">
    <property type="entry name" value="WH-like_DNA-bd_sf"/>
</dbReference>
<dbReference type="Proteomes" id="UP000004722">
    <property type="component" value="Unassembled WGS sequence"/>
</dbReference>
<comment type="caution">
    <text evidence="1">The sequence shown here is derived from an EMBL/GenBank/DDBJ whole genome shotgun (WGS) entry which is preliminary data.</text>
</comment>